<proteinExistence type="predicted"/>
<keyword evidence="3" id="KW-0456">Lyase</keyword>
<dbReference type="SUPFAM" id="SSF54593">
    <property type="entry name" value="Glyoxalase/Bleomycin resistance protein/Dihydroxybiphenyl dioxygenase"/>
    <property type="match status" value="1"/>
</dbReference>
<feature type="domain" description="VOC" evidence="2">
    <location>
        <begin position="4"/>
        <end position="150"/>
    </location>
</feature>
<dbReference type="PROSITE" id="PS51819">
    <property type="entry name" value="VOC"/>
    <property type="match status" value="1"/>
</dbReference>
<dbReference type="InterPro" id="IPR029068">
    <property type="entry name" value="Glyas_Bleomycin-R_OHBP_Dase"/>
</dbReference>
<dbReference type="RefSeq" id="WP_192758791.1">
    <property type="nucleotide sequence ID" value="NZ_JADBDZ010000001.1"/>
</dbReference>
<dbReference type="InterPro" id="IPR004360">
    <property type="entry name" value="Glyas_Fos-R_dOase_dom"/>
</dbReference>
<dbReference type="EMBL" id="JADBDZ010000001">
    <property type="protein sequence ID" value="MBE1532029.1"/>
    <property type="molecule type" value="Genomic_DNA"/>
</dbReference>
<evidence type="ECO:0000313" key="4">
    <source>
        <dbReference type="Proteomes" id="UP000627838"/>
    </source>
</evidence>
<keyword evidence="1" id="KW-0479">Metal-binding</keyword>
<reference evidence="3 4" key="1">
    <citation type="submission" date="2020-10" db="EMBL/GenBank/DDBJ databases">
        <title>Sequencing the genomes of 1000 actinobacteria strains.</title>
        <authorList>
            <person name="Klenk H.-P."/>
        </authorList>
    </citation>
    <scope>NUCLEOTIDE SEQUENCE [LARGE SCALE GENOMIC DNA]</scope>
    <source>
        <strain evidence="3 4">DSM 46744</strain>
    </source>
</reference>
<gene>
    <name evidence="3" type="ORF">H4W34_001862</name>
</gene>
<dbReference type="PANTHER" id="PTHR43048:SF3">
    <property type="entry name" value="METHYLMALONYL-COA EPIMERASE, MITOCHONDRIAL"/>
    <property type="match status" value="1"/>
</dbReference>
<dbReference type="InterPro" id="IPR051785">
    <property type="entry name" value="MMCE/EMCE_epimerase"/>
</dbReference>
<protein>
    <submittedName>
        <fullName evidence="3">Lactoylglutathione lyase</fullName>
        <ecNumber evidence="3">4.4.1.5</ecNumber>
    </submittedName>
</protein>
<evidence type="ECO:0000313" key="3">
    <source>
        <dbReference type="EMBL" id="MBE1532029.1"/>
    </source>
</evidence>
<dbReference type="EC" id="4.4.1.5" evidence="3"/>
<keyword evidence="4" id="KW-1185">Reference proteome</keyword>
<accession>A0ABR9JN78</accession>
<evidence type="ECO:0000256" key="1">
    <source>
        <dbReference type="ARBA" id="ARBA00022723"/>
    </source>
</evidence>
<dbReference type="Gene3D" id="3.10.180.10">
    <property type="entry name" value="2,3-Dihydroxybiphenyl 1,2-Dioxygenase, domain 1"/>
    <property type="match status" value="1"/>
</dbReference>
<evidence type="ECO:0000259" key="2">
    <source>
        <dbReference type="PROSITE" id="PS51819"/>
    </source>
</evidence>
<sequence>MLAAIWHFSFHVADLDRSVEFYRDVLGMDLVHVQDQDNEYTRALVGYPDARLRVAQLAVPGRPAHVSTHDLELVEYVVPRGERQDPARHHPGAAHMAFAVADIDAAHARLTARGVRFVSPPNRITAGANTGGAACYFLDPDDITLELVQPPPHRAPLLPGGAS</sequence>
<dbReference type="InterPro" id="IPR037523">
    <property type="entry name" value="VOC_core"/>
</dbReference>
<organism evidence="3 4">
    <name type="scientific">Actinomadura algeriensis</name>
    <dbReference type="NCBI Taxonomy" id="1679523"/>
    <lineage>
        <taxon>Bacteria</taxon>
        <taxon>Bacillati</taxon>
        <taxon>Actinomycetota</taxon>
        <taxon>Actinomycetes</taxon>
        <taxon>Streptosporangiales</taxon>
        <taxon>Thermomonosporaceae</taxon>
        <taxon>Actinomadura</taxon>
    </lineage>
</organism>
<dbReference type="Pfam" id="PF00903">
    <property type="entry name" value="Glyoxalase"/>
    <property type="match status" value="1"/>
</dbReference>
<name>A0ABR9JN78_9ACTN</name>
<dbReference type="PANTHER" id="PTHR43048">
    <property type="entry name" value="METHYLMALONYL-COA EPIMERASE"/>
    <property type="match status" value="1"/>
</dbReference>
<comment type="caution">
    <text evidence="3">The sequence shown here is derived from an EMBL/GenBank/DDBJ whole genome shotgun (WGS) entry which is preliminary data.</text>
</comment>
<dbReference type="GO" id="GO:0004462">
    <property type="term" value="F:lactoylglutathione lyase activity"/>
    <property type="evidence" value="ECO:0007669"/>
    <property type="project" value="UniProtKB-EC"/>
</dbReference>
<dbReference type="Proteomes" id="UP000627838">
    <property type="component" value="Unassembled WGS sequence"/>
</dbReference>